<gene>
    <name evidence="9" type="ORF">BIW11_05849</name>
</gene>
<evidence type="ECO:0000256" key="6">
    <source>
        <dbReference type="ARBA" id="ARBA00023170"/>
    </source>
</evidence>
<feature type="transmembrane region" description="Helical" evidence="8">
    <location>
        <begin position="171"/>
        <end position="191"/>
    </location>
</feature>
<protein>
    <recommendedName>
        <fullName evidence="11">Glutamate receptor</fullName>
    </recommendedName>
</protein>
<keyword evidence="2" id="KW-1003">Cell membrane</keyword>
<evidence type="ECO:0000256" key="8">
    <source>
        <dbReference type="SAM" id="Phobius"/>
    </source>
</evidence>
<accession>A0A1V9Y0L4</accession>
<evidence type="ECO:0000256" key="7">
    <source>
        <dbReference type="ARBA" id="ARBA00023180"/>
    </source>
</evidence>
<keyword evidence="4 8" id="KW-1133">Transmembrane helix</keyword>
<evidence type="ECO:0000313" key="9">
    <source>
        <dbReference type="EMBL" id="OQR79275.1"/>
    </source>
</evidence>
<keyword evidence="10" id="KW-1185">Reference proteome</keyword>
<evidence type="ECO:0008006" key="11">
    <source>
        <dbReference type="Google" id="ProtNLM"/>
    </source>
</evidence>
<keyword evidence="3 8" id="KW-0812">Transmembrane</keyword>
<reference evidence="9 10" key="1">
    <citation type="journal article" date="2017" name="Gigascience">
        <title>Draft genome of the honey bee ectoparasitic mite, Tropilaelaps mercedesae, is shaped by the parasitic life history.</title>
        <authorList>
            <person name="Dong X."/>
            <person name="Armstrong S.D."/>
            <person name="Xia D."/>
            <person name="Makepeace B.L."/>
            <person name="Darby A.C."/>
            <person name="Kadowaki T."/>
        </authorList>
    </citation>
    <scope>NUCLEOTIDE SEQUENCE [LARGE SCALE GENOMIC DNA]</scope>
    <source>
        <strain evidence="9">Wuxi-XJTLU</strain>
    </source>
</reference>
<sequence>MPNGRMAGMIGGFFEAVTASFNITYSLTMPIDVQWGSCEPDGSSCTGMLGDLFYNKSDASIGPFGLSPVYSGLFRQGVPVKFETFKVMTGTQIAYAVNAFSTFTGIEGKVYCLFLVLPLSIAILAAINTRWILPRIGQEDNNRVPRLFLDLIRLNAQNAPNIDVQSSSNRLLVTGCMIASLFAAIIVSSSIKASMMRRDPTERPKTIADILKRTHKIHPVVPPKTYLTDILEAEESGEMHELYESIKTYGFVPVYDMMSPENIRGILNGTKYMFMNCDFINIFMASTYFALSEKHRGYLICLEQTIVTMPTSWYFQNSMPPAFVKEFNKRTQWLIETPTRFVFDFKYARVPPDRFARSTSLSGDAVMEALRVDEVIGCFYVLAGGTGGALVA</sequence>
<keyword evidence="7" id="KW-0325">Glycoprotein</keyword>
<dbReference type="GO" id="GO:0005886">
    <property type="term" value="C:plasma membrane"/>
    <property type="evidence" value="ECO:0007669"/>
    <property type="project" value="UniProtKB-SubCell"/>
</dbReference>
<dbReference type="InParanoid" id="A0A1V9Y0L4"/>
<dbReference type="Proteomes" id="UP000192247">
    <property type="component" value="Unassembled WGS sequence"/>
</dbReference>
<feature type="non-terminal residue" evidence="9">
    <location>
        <position position="392"/>
    </location>
</feature>
<proteinExistence type="predicted"/>
<dbReference type="Gene3D" id="3.40.190.10">
    <property type="entry name" value="Periplasmic binding protein-like II"/>
    <property type="match status" value="1"/>
</dbReference>
<evidence type="ECO:0000256" key="4">
    <source>
        <dbReference type="ARBA" id="ARBA00022989"/>
    </source>
</evidence>
<evidence type="ECO:0000256" key="5">
    <source>
        <dbReference type="ARBA" id="ARBA00023136"/>
    </source>
</evidence>
<evidence type="ECO:0000313" key="10">
    <source>
        <dbReference type="Proteomes" id="UP000192247"/>
    </source>
</evidence>
<keyword evidence="5 8" id="KW-0472">Membrane</keyword>
<keyword evidence="6" id="KW-0675">Receptor</keyword>
<feature type="transmembrane region" description="Helical" evidence="8">
    <location>
        <begin position="110"/>
        <end position="133"/>
    </location>
</feature>
<comment type="subcellular location">
    <subcellularLocation>
        <location evidence="1">Cell membrane</location>
        <topology evidence="1">Multi-pass membrane protein</topology>
    </subcellularLocation>
</comment>
<dbReference type="OrthoDB" id="10458435at2759"/>
<dbReference type="EMBL" id="MNPL01001320">
    <property type="protein sequence ID" value="OQR79275.1"/>
    <property type="molecule type" value="Genomic_DNA"/>
</dbReference>
<organism evidence="9 10">
    <name type="scientific">Tropilaelaps mercedesae</name>
    <dbReference type="NCBI Taxonomy" id="418985"/>
    <lineage>
        <taxon>Eukaryota</taxon>
        <taxon>Metazoa</taxon>
        <taxon>Ecdysozoa</taxon>
        <taxon>Arthropoda</taxon>
        <taxon>Chelicerata</taxon>
        <taxon>Arachnida</taxon>
        <taxon>Acari</taxon>
        <taxon>Parasitiformes</taxon>
        <taxon>Mesostigmata</taxon>
        <taxon>Gamasina</taxon>
        <taxon>Dermanyssoidea</taxon>
        <taxon>Laelapidae</taxon>
        <taxon>Tropilaelaps</taxon>
    </lineage>
</organism>
<evidence type="ECO:0000256" key="3">
    <source>
        <dbReference type="ARBA" id="ARBA00022692"/>
    </source>
</evidence>
<evidence type="ECO:0000256" key="1">
    <source>
        <dbReference type="ARBA" id="ARBA00004651"/>
    </source>
</evidence>
<dbReference type="AlphaFoldDB" id="A0A1V9Y0L4"/>
<name>A0A1V9Y0L4_9ACAR</name>
<dbReference type="InterPro" id="IPR052192">
    <property type="entry name" value="Insect_Ionotropic_Sensory_Rcpt"/>
</dbReference>
<comment type="caution">
    <text evidence="9">The sequence shown here is derived from an EMBL/GenBank/DDBJ whole genome shotgun (WGS) entry which is preliminary data.</text>
</comment>
<evidence type="ECO:0000256" key="2">
    <source>
        <dbReference type="ARBA" id="ARBA00022475"/>
    </source>
</evidence>
<dbReference type="PANTHER" id="PTHR42643:SF38">
    <property type="entry name" value="IONOTROPIC RECEPTOR 100A"/>
    <property type="match status" value="1"/>
</dbReference>
<dbReference type="PANTHER" id="PTHR42643">
    <property type="entry name" value="IONOTROPIC RECEPTOR 20A-RELATED"/>
    <property type="match status" value="1"/>
</dbReference>